<feature type="region of interest" description="Disordered" evidence="1">
    <location>
        <begin position="1"/>
        <end position="24"/>
    </location>
</feature>
<dbReference type="Proteomes" id="UP001500618">
    <property type="component" value="Unassembled WGS sequence"/>
</dbReference>
<evidence type="ECO:0000256" key="1">
    <source>
        <dbReference type="SAM" id="MobiDB-lite"/>
    </source>
</evidence>
<accession>A0ABN2FXP1</accession>
<organism evidence="2 3">
    <name type="scientific">Fodinicola feengrottensis</name>
    <dbReference type="NCBI Taxonomy" id="435914"/>
    <lineage>
        <taxon>Bacteria</taxon>
        <taxon>Bacillati</taxon>
        <taxon>Actinomycetota</taxon>
        <taxon>Actinomycetes</taxon>
        <taxon>Mycobacteriales</taxon>
        <taxon>Fodinicola</taxon>
    </lineage>
</organism>
<evidence type="ECO:0000313" key="2">
    <source>
        <dbReference type="EMBL" id="GAA1661593.1"/>
    </source>
</evidence>
<evidence type="ECO:0000313" key="3">
    <source>
        <dbReference type="Proteomes" id="UP001500618"/>
    </source>
</evidence>
<protein>
    <submittedName>
        <fullName evidence="2">Uncharacterized protein</fullName>
    </submittedName>
</protein>
<proteinExistence type="predicted"/>
<sequence>MLNADCIDGGQNAPIGKAGSEVSGRPEHMVTTGFVLAAALVALRKGRKPAAAAIFSRLRRSIESLLLSLI</sequence>
<reference evidence="2 3" key="1">
    <citation type="journal article" date="2019" name="Int. J. Syst. Evol. Microbiol.">
        <title>The Global Catalogue of Microorganisms (GCM) 10K type strain sequencing project: providing services to taxonomists for standard genome sequencing and annotation.</title>
        <authorList>
            <consortium name="The Broad Institute Genomics Platform"/>
            <consortium name="The Broad Institute Genome Sequencing Center for Infectious Disease"/>
            <person name="Wu L."/>
            <person name="Ma J."/>
        </authorList>
    </citation>
    <scope>NUCLEOTIDE SEQUENCE [LARGE SCALE GENOMIC DNA]</scope>
    <source>
        <strain evidence="2 3">JCM 14718</strain>
    </source>
</reference>
<gene>
    <name evidence="2" type="ORF">GCM10009765_08900</name>
</gene>
<keyword evidence="3" id="KW-1185">Reference proteome</keyword>
<comment type="caution">
    <text evidence="2">The sequence shown here is derived from an EMBL/GenBank/DDBJ whole genome shotgun (WGS) entry which is preliminary data.</text>
</comment>
<name>A0ABN2FXP1_9ACTN</name>
<dbReference type="EMBL" id="BAAANY010000002">
    <property type="protein sequence ID" value="GAA1661593.1"/>
    <property type="molecule type" value="Genomic_DNA"/>
</dbReference>